<evidence type="ECO:0000313" key="4">
    <source>
        <dbReference type="EMBL" id="MFC1573519.1"/>
    </source>
</evidence>
<dbReference type="PANTHER" id="PTHR43798:SF33">
    <property type="entry name" value="HYDROLASE, PUTATIVE (AFU_ORTHOLOGUE AFUA_2G14860)-RELATED"/>
    <property type="match status" value="1"/>
</dbReference>
<evidence type="ECO:0000256" key="2">
    <source>
        <dbReference type="ARBA" id="ARBA00022801"/>
    </source>
</evidence>
<gene>
    <name evidence="4" type="ORF">ACFL6M_07990</name>
</gene>
<dbReference type="PRINTS" id="PR00793">
    <property type="entry name" value="PROAMNOPTASE"/>
</dbReference>
<dbReference type="InterPro" id="IPR029058">
    <property type="entry name" value="AB_hydrolase_fold"/>
</dbReference>
<comment type="caution">
    <text evidence="4">The sequence shown here is derived from an EMBL/GenBank/DDBJ whole genome shotgun (WGS) entry which is preliminary data.</text>
</comment>
<dbReference type="InterPro" id="IPR050266">
    <property type="entry name" value="AB_hydrolase_sf"/>
</dbReference>
<dbReference type="SUPFAM" id="SSF53474">
    <property type="entry name" value="alpha/beta-Hydrolases"/>
    <property type="match status" value="1"/>
</dbReference>
<evidence type="ECO:0000256" key="1">
    <source>
        <dbReference type="ARBA" id="ARBA00010088"/>
    </source>
</evidence>
<dbReference type="Pfam" id="PF00561">
    <property type="entry name" value="Abhydrolase_1"/>
    <property type="match status" value="1"/>
</dbReference>
<dbReference type="EMBL" id="JBHPKH010000198">
    <property type="protein sequence ID" value="MFC1573519.1"/>
    <property type="molecule type" value="Genomic_DNA"/>
</dbReference>
<dbReference type="Proteomes" id="UP001593833">
    <property type="component" value="Unassembled WGS sequence"/>
</dbReference>
<dbReference type="Gene3D" id="3.40.50.1820">
    <property type="entry name" value="alpha/beta hydrolase"/>
    <property type="match status" value="1"/>
</dbReference>
<comment type="similarity">
    <text evidence="1">Belongs to the peptidase S33 family.</text>
</comment>
<dbReference type="GO" id="GO:0016787">
    <property type="term" value="F:hydrolase activity"/>
    <property type="evidence" value="ECO:0007669"/>
    <property type="project" value="UniProtKB-KW"/>
</dbReference>
<evidence type="ECO:0000313" key="5">
    <source>
        <dbReference type="Proteomes" id="UP001593833"/>
    </source>
</evidence>
<dbReference type="InterPro" id="IPR000073">
    <property type="entry name" value="AB_hydrolase_1"/>
</dbReference>
<protein>
    <submittedName>
        <fullName evidence="4">Alpha/beta fold hydrolase</fullName>
    </submittedName>
</protein>
<organism evidence="4 5">
    <name type="scientific">Eiseniibacteriota bacterium</name>
    <dbReference type="NCBI Taxonomy" id="2212470"/>
    <lineage>
        <taxon>Bacteria</taxon>
        <taxon>Candidatus Eiseniibacteriota</taxon>
    </lineage>
</organism>
<reference evidence="4 5" key="1">
    <citation type="submission" date="2024-09" db="EMBL/GenBank/DDBJ databases">
        <authorList>
            <person name="D'Angelo T."/>
        </authorList>
    </citation>
    <scope>NUCLEOTIDE SEQUENCE [LARGE SCALE GENOMIC DNA]</scope>
    <source>
        <strain evidence="4">SAG AM-320-E07</strain>
    </source>
</reference>
<accession>A0ABV6YMV5</accession>
<sequence>MEERYVLNQEARLWTCSQGNGPPMLLCSGGPGSADYLGPVASMVDDLVFTIRCEQRGCGRSSREGPYDLKTTLSDLESVRKSYGIDGWIVAGHSWGANLALAYAMEHAVATRGLVYVCGNGAQHDVDWREQYKSARAAQGEKAPETGFPGNDEVNREGNRAWYDYIKKPDFFRRIAGIRVPTLFVHGTRDVRPVWPAQQLAALIRSSADASISGAAHYIWLTHGDELRSVLRNFIKQTLSQSG</sequence>
<keyword evidence="5" id="KW-1185">Reference proteome</keyword>
<evidence type="ECO:0000259" key="3">
    <source>
        <dbReference type="Pfam" id="PF00561"/>
    </source>
</evidence>
<name>A0ABV6YMV5_UNCEI</name>
<dbReference type="PANTHER" id="PTHR43798">
    <property type="entry name" value="MONOACYLGLYCEROL LIPASE"/>
    <property type="match status" value="1"/>
</dbReference>
<dbReference type="InterPro" id="IPR002410">
    <property type="entry name" value="Peptidase_S33"/>
</dbReference>
<feature type="domain" description="AB hydrolase-1" evidence="3">
    <location>
        <begin position="22"/>
        <end position="130"/>
    </location>
</feature>
<proteinExistence type="inferred from homology"/>
<keyword evidence="2 4" id="KW-0378">Hydrolase</keyword>